<dbReference type="EMBL" id="JAUCGQ010000001">
    <property type="protein sequence ID" value="MDM7854225.1"/>
    <property type="molecule type" value="Genomic_DNA"/>
</dbReference>
<accession>A0ABT7SDH3</accession>
<reference evidence="2 3" key="1">
    <citation type="submission" date="2023-06" db="EMBL/GenBank/DDBJ databases">
        <title>Cellulomonas sp. MW4 Whole genome sequence.</title>
        <authorList>
            <person name="Park S."/>
        </authorList>
    </citation>
    <scope>NUCLEOTIDE SEQUENCE [LARGE SCALE GENOMIC DNA]</scope>
    <source>
        <strain evidence="2 3">MW4</strain>
    </source>
</reference>
<comment type="caution">
    <text evidence="2">The sequence shown here is derived from an EMBL/GenBank/DDBJ whole genome shotgun (WGS) entry which is preliminary data.</text>
</comment>
<feature type="transmembrane region" description="Helical" evidence="1">
    <location>
        <begin position="35"/>
        <end position="53"/>
    </location>
</feature>
<dbReference type="Proteomes" id="UP001529338">
    <property type="component" value="Unassembled WGS sequence"/>
</dbReference>
<evidence type="ECO:0000313" key="2">
    <source>
        <dbReference type="EMBL" id="MDM7854225.1"/>
    </source>
</evidence>
<keyword evidence="1" id="KW-0812">Transmembrane</keyword>
<feature type="transmembrane region" description="Helical" evidence="1">
    <location>
        <begin position="59"/>
        <end position="76"/>
    </location>
</feature>
<sequence>MAHPRTGGTPVPPEQRALDPRAIARASLHASRNASLWWTSAGVVVSMVVALVAGTQVGAWTLAALAAACAVVRAALPSPGPVAIAARAKPLDVAVLTFFALALAALGAILPTA</sequence>
<proteinExistence type="predicted"/>
<protein>
    <submittedName>
        <fullName evidence="2">DUF3017 domain-containing protein</fullName>
    </submittedName>
</protein>
<gene>
    <name evidence="2" type="ORF">QRT04_04710</name>
</gene>
<feature type="transmembrane region" description="Helical" evidence="1">
    <location>
        <begin position="88"/>
        <end position="110"/>
    </location>
</feature>
<name>A0ABT7SDH3_9CELL</name>
<evidence type="ECO:0000313" key="3">
    <source>
        <dbReference type="Proteomes" id="UP001529338"/>
    </source>
</evidence>
<organism evidence="2 3">
    <name type="scientific">Cellulomonas alba</name>
    <dbReference type="NCBI Taxonomy" id="3053467"/>
    <lineage>
        <taxon>Bacteria</taxon>
        <taxon>Bacillati</taxon>
        <taxon>Actinomycetota</taxon>
        <taxon>Actinomycetes</taxon>
        <taxon>Micrococcales</taxon>
        <taxon>Cellulomonadaceae</taxon>
        <taxon>Cellulomonas</taxon>
    </lineage>
</organism>
<keyword evidence="3" id="KW-1185">Reference proteome</keyword>
<keyword evidence="1" id="KW-1133">Transmembrane helix</keyword>
<keyword evidence="1" id="KW-0472">Membrane</keyword>
<dbReference type="RefSeq" id="WP_289453877.1">
    <property type="nucleotide sequence ID" value="NZ_JAUCGQ010000001.1"/>
</dbReference>
<evidence type="ECO:0000256" key="1">
    <source>
        <dbReference type="SAM" id="Phobius"/>
    </source>
</evidence>